<protein>
    <submittedName>
        <fullName evidence="4">Transcriptional regulator, AraC family</fullName>
    </submittedName>
</protein>
<evidence type="ECO:0000256" key="1">
    <source>
        <dbReference type="ARBA" id="ARBA00023015"/>
    </source>
</evidence>
<comment type="caution">
    <text evidence="4">The sequence shown here is derived from an EMBL/GenBank/DDBJ whole genome shotgun (WGS) entry which is preliminary data.</text>
</comment>
<reference evidence="4 5" key="2">
    <citation type="journal article" date="2016" name="Science">
        <title>A bacterium that degrades and assimilates poly(ethylene terephthalate).</title>
        <authorList>
            <person name="Yoshida S."/>
            <person name="Hiraga K."/>
            <person name="Takehana T."/>
            <person name="Taniguchi I."/>
            <person name="Yamaji H."/>
            <person name="Maeda Y."/>
            <person name="Toyohara K."/>
            <person name="Miyamoto K."/>
            <person name="Kimura Y."/>
            <person name="Oda K."/>
        </authorList>
    </citation>
    <scope>NUCLEOTIDE SEQUENCE [LARGE SCALE GENOMIC DNA]</scope>
    <source>
        <strain evidence="5">NBRC 110686 / TISTR 2288 / 201-F6</strain>
    </source>
</reference>
<name>A0A0K8P220_PISS1</name>
<proteinExistence type="predicted"/>
<dbReference type="EMBL" id="BBYR01000037">
    <property type="protein sequence ID" value="GAP36676.1"/>
    <property type="molecule type" value="Genomic_DNA"/>
</dbReference>
<feature type="domain" description="HTH araC/xylS-type" evidence="3">
    <location>
        <begin position="226"/>
        <end position="324"/>
    </location>
</feature>
<dbReference type="InterPro" id="IPR009594">
    <property type="entry name" value="Tscrpt_reg_HTH_AraC_N"/>
</dbReference>
<dbReference type="RefSeq" id="WP_082368325.1">
    <property type="nucleotide sequence ID" value="NZ_BBYR01000037.1"/>
</dbReference>
<dbReference type="Pfam" id="PF12833">
    <property type="entry name" value="HTH_18"/>
    <property type="match status" value="1"/>
</dbReference>
<dbReference type="OrthoDB" id="34150at2"/>
<dbReference type="GO" id="GO:0003700">
    <property type="term" value="F:DNA-binding transcription factor activity"/>
    <property type="evidence" value="ECO:0007669"/>
    <property type="project" value="InterPro"/>
</dbReference>
<dbReference type="InterPro" id="IPR009057">
    <property type="entry name" value="Homeodomain-like_sf"/>
</dbReference>
<dbReference type="Gene3D" id="1.10.10.60">
    <property type="entry name" value="Homeodomain-like"/>
    <property type="match status" value="1"/>
</dbReference>
<keyword evidence="2" id="KW-0804">Transcription</keyword>
<reference evidence="5" key="1">
    <citation type="submission" date="2015-07" db="EMBL/GenBank/DDBJ databases">
        <title>Discovery of a poly(ethylene terephthalate assimilation.</title>
        <authorList>
            <person name="Yoshida S."/>
            <person name="Hiraga K."/>
            <person name="Takehana T."/>
            <person name="Taniguchi I."/>
            <person name="Yamaji H."/>
            <person name="Maeda Y."/>
            <person name="Toyohara K."/>
            <person name="Miyamoto K."/>
            <person name="Kimura Y."/>
            <person name="Oda K."/>
        </authorList>
    </citation>
    <scope>NUCLEOTIDE SEQUENCE [LARGE SCALE GENOMIC DNA]</scope>
    <source>
        <strain evidence="5">NBRC 110686 / TISTR 2288 / 201-F6</strain>
    </source>
</reference>
<dbReference type="GO" id="GO:0043565">
    <property type="term" value="F:sequence-specific DNA binding"/>
    <property type="evidence" value="ECO:0007669"/>
    <property type="project" value="InterPro"/>
</dbReference>
<evidence type="ECO:0000259" key="3">
    <source>
        <dbReference type="PROSITE" id="PS01124"/>
    </source>
</evidence>
<dbReference type="AlphaFoldDB" id="A0A0K8P220"/>
<dbReference type="SMART" id="SM00342">
    <property type="entry name" value="HTH_ARAC"/>
    <property type="match status" value="1"/>
</dbReference>
<evidence type="ECO:0000313" key="4">
    <source>
        <dbReference type="EMBL" id="GAP36676.1"/>
    </source>
</evidence>
<accession>A0A0K8P220</accession>
<keyword evidence="1" id="KW-0805">Transcription regulation</keyword>
<gene>
    <name evidence="4" type="ORF">ISF6_2516</name>
</gene>
<keyword evidence="5" id="KW-1185">Reference proteome</keyword>
<evidence type="ECO:0000256" key="2">
    <source>
        <dbReference type="ARBA" id="ARBA00023163"/>
    </source>
</evidence>
<sequence>MSLLAVASPIAPPLAPAPAAPAAAAPDEPPEIAAAREGLRQRVAARLAAPALQAAPAWPALTMVRVDDSAGAFCSVYEPCVALILQGAKRVAFGSDVLHYDPRRYLIASMDLPVLSTVLEASPARPYLALVLRLDLHELAGMMVDARLPAPPAAGAADGRALATGAVTPALLQAFGRLLDLLEQPRDLPVLGPLVQREILYRLLVGEAGARLRQIASVDTQGHQIARAIDALRTRYAEPLRVEALAQSVRMSVSSFHHHFKALTAMSPLQFQKQLRLTEARRLMLAEHLDAATAAYRVGYESASQFSREYARRYGAPPMRDIAGLRQRQGLAA</sequence>
<dbReference type="STRING" id="1547922.ISF6_2516"/>
<dbReference type="PANTHER" id="PTHR43436">
    <property type="entry name" value="ARAC-FAMILY TRANSCRIPTIONAL REGULATOR"/>
    <property type="match status" value="1"/>
</dbReference>
<dbReference type="Pfam" id="PF06719">
    <property type="entry name" value="AraC_N"/>
    <property type="match status" value="1"/>
</dbReference>
<dbReference type="PROSITE" id="PS01124">
    <property type="entry name" value="HTH_ARAC_FAMILY_2"/>
    <property type="match status" value="1"/>
</dbReference>
<dbReference type="InterPro" id="IPR018060">
    <property type="entry name" value="HTH_AraC"/>
</dbReference>
<dbReference type="SUPFAM" id="SSF46689">
    <property type="entry name" value="Homeodomain-like"/>
    <property type="match status" value="2"/>
</dbReference>
<dbReference type="PANTHER" id="PTHR43436:SF1">
    <property type="entry name" value="TRANSCRIPTIONAL REGULATORY PROTEIN"/>
    <property type="match status" value="1"/>
</dbReference>
<organism evidence="4 5">
    <name type="scientific">Piscinibacter sakaiensis</name>
    <name type="common">Ideonella sakaiensis</name>
    <dbReference type="NCBI Taxonomy" id="1547922"/>
    <lineage>
        <taxon>Bacteria</taxon>
        <taxon>Pseudomonadati</taxon>
        <taxon>Pseudomonadota</taxon>
        <taxon>Betaproteobacteria</taxon>
        <taxon>Burkholderiales</taxon>
        <taxon>Sphaerotilaceae</taxon>
        <taxon>Piscinibacter</taxon>
    </lineage>
</organism>
<dbReference type="Proteomes" id="UP000037660">
    <property type="component" value="Unassembled WGS sequence"/>
</dbReference>
<evidence type="ECO:0000313" key="5">
    <source>
        <dbReference type="Proteomes" id="UP000037660"/>
    </source>
</evidence>